<keyword evidence="4" id="KW-0472">Membrane</keyword>
<name>A0A7K3WPC2_9FLAO</name>
<accession>A0A7K3WPC2</accession>
<dbReference type="PANTHER" id="PTHR12815">
    <property type="entry name" value="SORTING AND ASSEMBLY MACHINERY SAMM50 PROTEIN FAMILY MEMBER"/>
    <property type="match status" value="1"/>
</dbReference>
<protein>
    <submittedName>
        <fullName evidence="7">BamA/TamA family outer membrane protein</fullName>
    </submittedName>
</protein>
<evidence type="ECO:0000256" key="4">
    <source>
        <dbReference type="ARBA" id="ARBA00023136"/>
    </source>
</evidence>
<feature type="signal peptide" evidence="5">
    <location>
        <begin position="1"/>
        <end position="24"/>
    </location>
</feature>
<dbReference type="Proteomes" id="UP000486602">
    <property type="component" value="Unassembled WGS sequence"/>
</dbReference>
<comment type="caution">
    <text evidence="7">The sequence shown here is derived from an EMBL/GenBank/DDBJ whole genome shotgun (WGS) entry which is preliminary data.</text>
</comment>
<gene>
    <name evidence="7" type="ORF">G3O08_08230</name>
</gene>
<dbReference type="InterPro" id="IPR000184">
    <property type="entry name" value="Bac_surfAg_D15"/>
</dbReference>
<evidence type="ECO:0000256" key="5">
    <source>
        <dbReference type="SAM" id="SignalP"/>
    </source>
</evidence>
<feature type="domain" description="Bacterial surface antigen (D15)" evidence="6">
    <location>
        <begin position="282"/>
        <end position="572"/>
    </location>
</feature>
<sequence>MNKSLLIRLFCTLGLFWTASHFLAAQSIPIIIQPVTDIPDKLNIPKDFSAKDSADASTKLRNLRFNIVEAGYLTAGFDSLNFGKDTIYAFLNFGNKYKWANLDKGNIPEEYLTAIGFREKLYRNEPFSPKALSKIMEQALKLAENNGFPFASLTLDSLKFRDGEIDAQLNIELNQFTLIDSVIIKGGANTNRNYLQSYLGIKTQVPYSQSVLDKIPGRLKELSFLRVIKPYEVGMRPGKADIYLYLDNKKASNFNGIIGILPDRETGKTQITGDVELNLLNTLKHGETIKLKWQRLQTKTQELNLEFDYPFLFSTPIGIEAALNLYRRDTIFSQVNALAGLQYYFKGGNFARIFYENNQANVISSDAFSINQYIDSRTNMYGVGLNFRRLDYRYNPTKGFFVETSVAAGQKTILKNPEVDDSEYDDLNLKSDIYNAKLNTGKYIPIGNRSTFLLRVRGAYLLNENMFRNEIYRIGGLKTLRGFNEQSIFASAYAVGTLEYRFILEENSNVFAFFDQGIYEDRSTDNTISDTPFGFGAGINFETNAGIFSLTYALGKQFNNPIEIRSGKIHFGFISFF</sequence>
<dbReference type="RefSeq" id="WP_163284769.1">
    <property type="nucleotide sequence ID" value="NZ_JAAGVY010000011.1"/>
</dbReference>
<feature type="chain" id="PRO_5029893805" evidence="5">
    <location>
        <begin position="25"/>
        <end position="577"/>
    </location>
</feature>
<keyword evidence="8" id="KW-1185">Reference proteome</keyword>
<reference evidence="7 8" key="1">
    <citation type="submission" date="2020-02" db="EMBL/GenBank/DDBJ databases">
        <title>Out from the shadows clarifying the taxonomy of the family Cryomorphaceae and related taxa by utilizing the GTDB taxonomic framework.</title>
        <authorList>
            <person name="Bowman J.P."/>
        </authorList>
    </citation>
    <scope>NUCLEOTIDE SEQUENCE [LARGE SCALE GENOMIC DNA]</scope>
    <source>
        <strain evidence="7 8">QSSC 1-22</strain>
    </source>
</reference>
<evidence type="ECO:0000256" key="3">
    <source>
        <dbReference type="ARBA" id="ARBA00022692"/>
    </source>
</evidence>
<evidence type="ECO:0000256" key="2">
    <source>
        <dbReference type="ARBA" id="ARBA00022452"/>
    </source>
</evidence>
<evidence type="ECO:0000313" key="7">
    <source>
        <dbReference type="EMBL" id="NEN23487.1"/>
    </source>
</evidence>
<comment type="subcellular location">
    <subcellularLocation>
        <location evidence="1">Membrane</location>
    </subcellularLocation>
</comment>
<dbReference type="AlphaFoldDB" id="A0A7K3WPC2"/>
<keyword evidence="3" id="KW-0812">Transmembrane</keyword>
<dbReference type="PANTHER" id="PTHR12815:SF18">
    <property type="entry name" value="SORTING AND ASSEMBLY MACHINERY COMPONENT 50 HOMOLOG"/>
    <property type="match status" value="1"/>
</dbReference>
<proteinExistence type="predicted"/>
<keyword evidence="2" id="KW-1134">Transmembrane beta strand</keyword>
<keyword evidence="5" id="KW-0732">Signal</keyword>
<dbReference type="Gene3D" id="2.40.160.50">
    <property type="entry name" value="membrane protein fhac: a member of the omp85/tpsb transporter family"/>
    <property type="match status" value="1"/>
</dbReference>
<dbReference type="Pfam" id="PF01103">
    <property type="entry name" value="Omp85"/>
    <property type="match status" value="1"/>
</dbReference>
<dbReference type="GO" id="GO:0019867">
    <property type="term" value="C:outer membrane"/>
    <property type="evidence" value="ECO:0007669"/>
    <property type="project" value="InterPro"/>
</dbReference>
<dbReference type="InterPro" id="IPR039910">
    <property type="entry name" value="D15-like"/>
</dbReference>
<organism evidence="7 8">
    <name type="scientific">Cryomorpha ignava</name>
    <dbReference type="NCBI Taxonomy" id="101383"/>
    <lineage>
        <taxon>Bacteria</taxon>
        <taxon>Pseudomonadati</taxon>
        <taxon>Bacteroidota</taxon>
        <taxon>Flavobacteriia</taxon>
        <taxon>Flavobacteriales</taxon>
        <taxon>Cryomorphaceae</taxon>
        <taxon>Cryomorpha</taxon>
    </lineage>
</organism>
<dbReference type="EMBL" id="JAAGVY010000011">
    <property type="protein sequence ID" value="NEN23487.1"/>
    <property type="molecule type" value="Genomic_DNA"/>
</dbReference>
<evidence type="ECO:0000256" key="1">
    <source>
        <dbReference type="ARBA" id="ARBA00004370"/>
    </source>
</evidence>
<evidence type="ECO:0000313" key="8">
    <source>
        <dbReference type="Proteomes" id="UP000486602"/>
    </source>
</evidence>
<evidence type="ECO:0000259" key="6">
    <source>
        <dbReference type="Pfam" id="PF01103"/>
    </source>
</evidence>